<evidence type="ECO:0000313" key="2">
    <source>
        <dbReference type="EMBL" id="ASW44434.1"/>
    </source>
</evidence>
<name>A0A343JFX6_9CLOT</name>
<evidence type="ECO:0000259" key="1">
    <source>
        <dbReference type="Pfam" id="PF07883"/>
    </source>
</evidence>
<gene>
    <name evidence="2" type="ORF">BEN51_02530</name>
</gene>
<keyword evidence="3" id="KW-1185">Reference proteome</keyword>
<dbReference type="AlphaFoldDB" id="A0A343JFX6"/>
<dbReference type="EMBL" id="CP016786">
    <property type="protein sequence ID" value="ASW44434.1"/>
    <property type="molecule type" value="Genomic_DNA"/>
</dbReference>
<proteinExistence type="predicted"/>
<reference evidence="2 3" key="1">
    <citation type="submission" date="2016-08" db="EMBL/GenBank/DDBJ databases">
        <title>Complete Genome Sequence Of The Indigo Reducing Clostridium isatidis DSM15098.</title>
        <authorList>
            <person name="Little G.T."/>
            <person name="Minton N.P."/>
        </authorList>
    </citation>
    <scope>NUCLEOTIDE SEQUENCE [LARGE SCALE GENOMIC DNA]</scope>
    <source>
        <strain evidence="2 3">DSM 15098</strain>
    </source>
</reference>
<dbReference type="InterPro" id="IPR011051">
    <property type="entry name" value="RmlC_Cupin_sf"/>
</dbReference>
<dbReference type="SUPFAM" id="SSF51182">
    <property type="entry name" value="RmlC-like cupins"/>
    <property type="match status" value="1"/>
</dbReference>
<evidence type="ECO:0000313" key="3">
    <source>
        <dbReference type="Proteomes" id="UP000264883"/>
    </source>
</evidence>
<protein>
    <recommendedName>
        <fullName evidence="1">Cupin type-2 domain-containing protein</fullName>
    </recommendedName>
</protein>
<dbReference type="Gene3D" id="2.60.120.10">
    <property type="entry name" value="Jelly Rolls"/>
    <property type="match status" value="1"/>
</dbReference>
<dbReference type="Pfam" id="PF07883">
    <property type="entry name" value="Cupin_2"/>
    <property type="match status" value="1"/>
</dbReference>
<sequence length="107" mass="12337">MVVPKIPVFKGQDLECNVLFFNPGQYTKTQKLNNDEKIIIVLKGNGRIKIEEEEFDISSGSTVYIKKDQNHQITNGKRSRMTIAEINKLNPEITYMQNTMKKVDMES</sequence>
<dbReference type="KEGG" id="cia:BEN51_02530"/>
<feature type="domain" description="Cupin type-2" evidence="1">
    <location>
        <begin position="21"/>
        <end position="81"/>
    </location>
</feature>
<organism evidence="2 3">
    <name type="scientific">Clostridium isatidis</name>
    <dbReference type="NCBI Taxonomy" id="182773"/>
    <lineage>
        <taxon>Bacteria</taxon>
        <taxon>Bacillati</taxon>
        <taxon>Bacillota</taxon>
        <taxon>Clostridia</taxon>
        <taxon>Eubacteriales</taxon>
        <taxon>Clostridiaceae</taxon>
        <taxon>Clostridium</taxon>
    </lineage>
</organism>
<accession>A0A343JFX6</accession>
<dbReference type="InterPro" id="IPR013096">
    <property type="entry name" value="Cupin_2"/>
</dbReference>
<dbReference type="InterPro" id="IPR014710">
    <property type="entry name" value="RmlC-like_jellyroll"/>
</dbReference>
<dbReference type="Proteomes" id="UP000264883">
    <property type="component" value="Chromosome"/>
</dbReference>